<organism evidence="1 2">
    <name type="scientific">Dracunculus medinensis</name>
    <name type="common">Guinea worm</name>
    <dbReference type="NCBI Taxonomy" id="318479"/>
    <lineage>
        <taxon>Eukaryota</taxon>
        <taxon>Metazoa</taxon>
        <taxon>Ecdysozoa</taxon>
        <taxon>Nematoda</taxon>
        <taxon>Chromadorea</taxon>
        <taxon>Rhabditida</taxon>
        <taxon>Spirurina</taxon>
        <taxon>Dracunculoidea</taxon>
        <taxon>Dracunculidae</taxon>
        <taxon>Dracunculus</taxon>
    </lineage>
</organism>
<sequence>LPHHIHNSIYKCCNFRSSIISRRIFSDSIPGVLRFGKRLNLLQGLTKRTIPGVLRFGKRGDHKRKNDVPGVLEKKDPIPGVLRFGKRDEIPGVLRFGKRSESDGFTLIKKMPGLRF</sequence>
<evidence type="ECO:0000313" key="1">
    <source>
        <dbReference type="Proteomes" id="UP000038040"/>
    </source>
</evidence>
<proteinExistence type="predicted"/>
<protein>
    <submittedName>
        <fullName evidence="2">Ribosomal_L18e/L15P domain-containing protein</fullName>
    </submittedName>
</protein>
<dbReference type="WBParaSite" id="DME_0000800701-mRNA-1">
    <property type="protein sequence ID" value="DME_0000800701-mRNA-1"/>
    <property type="gene ID" value="DME_0000800701"/>
</dbReference>
<reference evidence="2" key="1">
    <citation type="submission" date="2017-02" db="UniProtKB">
        <authorList>
            <consortium name="WormBaseParasite"/>
        </authorList>
    </citation>
    <scope>IDENTIFICATION</scope>
</reference>
<name>A0A0N4UJZ2_DRAME</name>
<dbReference type="AlphaFoldDB" id="A0A0N4UJZ2"/>
<evidence type="ECO:0000313" key="2">
    <source>
        <dbReference type="WBParaSite" id="DME_0000800701-mRNA-1"/>
    </source>
</evidence>
<accession>A0A0N4UJZ2</accession>
<dbReference type="Proteomes" id="UP000038040">
    <property type="component" value="Unplaced"/>
</dbReference>